<dbReference type="PANTHER" id="PTHR11254">
    <property type="entry name" value="HECT DOMAIN UBIQUITIN-PROTEIN LIGASE"/>
    <property type="match status" value="1"/>
</dbReference>
<dbReference type="GeneID" id="30198873"/>
<dbReference type="OrthoDB" id="8068875at2759"/>
<evidence type="ECO:0000256" key="13">
    <source>
        <dbReference type="SAM" id="MobiDB-lite"/>
    </source>
</evidence>
<dbReference type="STRING" id="683960.A0A1E3P797"/>
<evidence type="ECO:0000256" key="1">
    <source>
        <dbReference type="ARBA" id="ARBA00000885"/>
    </source>
</evidence>
<evidence type="ECO:0000313" key="15">
    <source>
        <dbReference type="EMBL" id="ODQ61301.1"/>
    </source>
</evidence>
<gene>
    <name evidence="15" type="ORF">WICANDRAFT_29560</name>
</gene>
<dbReference type="Pfam" id="PF00632">
    <property type="entry name" value="HECT"/>
    <property type="match status" value="1"/>
</dbReference>
<accession>A0A1E3P797</accession>
<dbReference type="FunFam" id="3.30.2410.10:FF:000004">
    <property type="entry name" value="E3 ubiquitin-protein ligase HUWE1, variant"/>
    <property type="match status" value="1"/>
</dbReference>
<evidence type="ECO:0000256" key="9">
    <source>
        <dbReference type="ARBA" id="ARBA00023242"/>
    </source>
</evidence>
<comment type="similarity">
    <text evidence="10">Belongs to the UPL family. TOM1/PTR1 subfamily.</text>
</comment>
<dbReference type="InterPro" id="IPR010309">
    <property type="entry name" value="E3_Ub_ligase_DUF908"/>
</dbReference>
<dbReference type="GO" id="GO:0061630">
    <property type="term" value="F:ubiquitin protein ligase activity"/>
    <property type="evidence" value="ECO:0007669"/>
    <property type="project" value="UniProtKB-EC"/>
</dbReference>
<keyword evidence="7 12" id="KW-0833">Ubl conjugation pathway</keyword>
<dbReference type="SUPFAM" id="SSF48371">
    <property type="entry name" value="ARM repeat"/>
    <property type="match status" value="1"/>
</dbReference>
<dbReference type="Gene3D" id="3.90.1750.10">
    <property type="entry name" value="Hect, E3 ligase catalytic domains"/>
    <property type="match status" value="1"/>
</dbReference>
<dbReference type="PANTHER" id="PTHR11254:SF67">
    <property type="entry name" value="E3 UBIQUITIN-PROTEIN LIGASE HUWE1"/>
    <property type="match status" value="1"/>
</dbReference>
<feature type="region of interest" description="Disordered" evidence="13">
    <location>
        <begin position="1954"/>
        <end position="2110"/>
    </location>
</feature>
<feature type="region of interest" description="Disordered" evidence="13">
    <location>
        <begin position="211"/>
        <end position="258"/>
    </location>
</feature>
<evidence type="ECO:0000256" key="10">
    <source>
        <dbReference type="ARBA" id="ARBA00034494"/>
    </source>
</evidence>
<evidence type="ECO:0000256" key="7">
    <source>
        <dbReference type="ARBA" id="ARBA00022786"/>
    </source>
</evidence>
<dbReference type="FunFam" id="3.30.2160.10:FF:000001">
    <property type="entry name" value="E3 ubiquitin-protein ligase NEDD4-like"/>
    <property type="match status" value="1"/>
</dbReference>
<feature type="compositionally biased region" description="Basic and acidic residues" evidence="13">
    <location>
        <begin position="2099"/>
        <end position="2110"/>
    </location>
</feature>
<keyword evidence="8" id="KW-0509">mRNA transport</keyword>
<dbReference type="Gene3D" id="1.25.10.10">
    <property type="entry name" value="Leucine-rich Repeat Variant"/>
    <property type="match status" value="1"/>
</dbReference>
<dbReference type="InterPro" id="IPR050409">
    <property type="entry name" value="E3_ubiq-protein_ligase"/>
</dbReference>
<keyword evidence="9" id="KW-0539">Nucleus</keyword>
<feature type="region of interest" description="Disordered" evidence="13">
    <location>
        <begin position="2450"/>
        <end position="2473"/>
    </location>
</feature>
<dbReference type="GO" id="GO:0051028">
    <property type="term" value="P:mRNA transport"/>
    <property type="evidence" value="ECO:0007669"/>
    <property type="project" value="UniProtKB-KW"/>
</dbReference>
<dbReference type="UniPathway" id="UPA00143"/>
<dbReference type="CDD" id="cd00078">
    <property type="entry name" value="HECTc"/>
    <property type="match status" value="1"/>
</dbReference>
<name>A0A1E3P797_WICAA</name>
<protein>
    <recommendedName>
        <fullName evidence="4">HECT-type E3 ubiquitin transferase</fullName>
        <ecNumber evidence="4">2.3.2.26</ecNumber>
    </recommendedName>
    <alternativeName>
        <fullName evidence="11">HECT-type E3 ubiquitin transferase TOM1</fullName>
    </alternativeName>
</protein>
<dbReference type="GO" id="GO:0005634">
    <property type="term" value="C:nucleus"/>
    <property type="evidence" value="ECO:0007669"/>
    <property type="project" value="UniProtKB-SubCell"/>
</dbReference>
<feature type="active site" description="Glycyl thioester intermediate" evidence="12">
    <location>
        <position position="3274"/>
    </location>
</feature>
<dbReference type="GO" id="GO:0006511">
    <property type="term" value="P:ubiquitin-dependent protein catabolic process"/>
    <property type="evidence" value="ECO:0007669"/>
    <property type="project" value="TreeGrafter"/>
</dbReference>
<dbReference type="InterPro" id="IPR016024">
    <property type="entry name" value="ARM-type_fold"/>
</dbReference>
<proteinExistence type="inferred from homology"/>
<comment type="catalytic activity">
    <reaction evidence="1">
        <text>S-ubiquitinyl-[E2 ubiquitin-conjugating enzyme]-L-cysteine + [acceptor protein]-L-lysine = [E2 ubiquitin-conjugating enzyme]-L-cysteine + N(6)-ubiquitinyl-[acceptor protein]-L-lysine.</text>
        <dbReference type="EC" id="2.3.2.26"/>
    </reaction>
</comment>
<dbReference type="InterPro" id="IPR035983">
    <property type="entry name" value="Hect_E3_ubiquitin_ligase"/>
</dbReference>
<keyword evidence="5" id="KW-0813">Transport</keyword>
<dbReference type="InterPro" id="IPR000569">
    <property type="entry name" value="HECT_dom"/>
</dbReference>
<evidence type="ECO:0000256" key="2">
    <source>
        <dbReference type="ARBA" id="ARBA00004123"/>
    </source>
</evidence>
<evidence type="ECO:0000256" key="12">
    <source>
        <dbReference type="PROSITE-ProRule" id="PRU00104"/>
    </source>
</evidence>
<dbReference type="InterPro" id="IPR011989">
    <property type="entry name" value="ARM-like"/>
</dbReference>
<evidence type="ECO:0000256" key="11">
    <source>
        <dbReference type="ARBA" id="ARBA00076267"/>
    </source>
</evidence>
<dbReference type="Proteomes" id="UP000094112">
    <property type="component" value="Unassembled WGS sequence"/>
</dbReference>
<organism evidence="15 16">
    <name type="scientific">Wickerhamomyces anomalus (strain ATCC 58044 / CBS 1984 / NCYC 433 / NRRL Y-366-8)</name>
    <name type="common">Yeast</name>
    <name type="synonym">Hansenula anomala</name>
    <dbReference type="NCBI Taxonomy" id="683960"/>
    <lineage>
        <taxon>Eukaryota</taxon>
        <taxon>Fungi</taxon>
        <taxon>Dikarya</taxon>
        <taxon>Ascomycota</taxon>
        <taxon>Saccharomycotina</taxon>
        <taxon>Saccharomycetes</taxon>
        <taxon>Phaffomycetales</taxon>
        <taxon>Wickerhamomycetaceae</taxon>
        <taxon>Wickerhamomyces</taxon>
    </lineage>
</organism>
<feature type="region of interest" description="Disordered" evidence="13">
    <location>
        <begin position="2669"/>
        <end position="2690"/>
    </location>
</feature>
<dbReference type="EMBL" id="KV454209">
    <property type="protein sequence ID" value="ODQ61301.1"/>
    <property type="molecule type" value="Genomic_DNA"/>
</dbReference>
<feature type="compositionally biased region" description="Polar residues" evidence="13">
    <location>
        <begin position="2461"/>
        <end position="2471"/>
    </location>
</feature>
<keyword evidence="16" id="KW-1185">Reference proteome</keyword>
<dbReference type="Gene3D" id="3.30.2160.10">
    <property type="entry name" value="Hect, E3 ligase catalytic domain"/>
    <property type="match status" value="1"/>
</dbReference>
<feature type="compositionally biased region" description="Acidic residues" evidence="13">
    <location>
        <begin position="1984"/>
        <end position="2009"/>
    </location>
</feature>
<evidence type="ECO:0000256" key="3">
    <source>
        <dbReference type="ARBA" id="ARBA00004906"/>
    </source>
</evidence>
<dbReference type="FunFam" id="3.90.1750.10:FF:000003">
    <property type="entry name" value="E3 ubiquitin-protein ligase UPL1"/>
    <property type="match status" value="1"/>
</dbReference>
<evidence type="ECO:0000256" key="5">
    <source>
        <dbReference type="ARBA" id="ARBA00022448"/>
    </source>
</evidence>
<dbReference type="RefSeq" id="XP_019040508.1">
    <property type="nucleotide sequence ID" value="XM_019181627.1"/>
</dbReference>
<dbReference type="PROSITE" id="PS50237">
    <property type="entry name" value="HECT"/>
    <property type="match status" value="1"/>
</dbReference>
<feature type="domain" description="HECT" evidence="14">
    <location>
        <begin position="2971"/>
        <end position="3307"/>
    </location>
</feature>
<dbReference type="Pfam" id="PF06012">
    <property type="entry name" value="DUF908"/>
    <property type="match status" value="1"/>
</dbReference>
<feature type="compositionally biased region" description="Basic and acidic residues" evidence="13">
    <location>
        <begin position="2308"/>
        <end position="2343"/>
    </location>
</feature>
<dbReference type="EC" id="2.3.2.26" evidence="4"/>
<feature type="compositionally biased region" description="Acidic residues" evidence="13">
    <location>
        <begin position="2017"/>
        <end position="2075"/>
    </location>
</feature>
<evidence type="ECO:0000313" key="16">
    <source>
        <dbReference type="Proteomes" id="UP000094112"/>
    </source>
</evidence>
<feature type="compositionally biased region" description="Polar residues" evidence="13">
    <location>
        <begin position="218"/>
        <end position="228"/>
    </location>
</feature>
<dbReference type="SMART" id="SM00119">
    <property type="entry name" value="HECTc"/>
    <property type="match status" value="1"/>
</dbReference>
<feature type="compositionally biased region" description="Acidic residues" evidence="13">
    <location>
        <begin position="1954"/>
        <end position="1965"/>
    </location>
</feature>
<dbReference type="InterPro" id="IPR010314">
    <property type="entry name" value="E3_Ub_ligase_DUF913"/>
</dbReference>
<dbReference type="GO" id="GO:0005737">
    <property type="term" value="C:cytoplasm"/>
    <property type="evidence" value="ECO:0007669"/>
    <property type="project" value="TreeGrafter"/>
</dbReference>
<sequence length="3307" mass="374608">MHITKRQEKTLNELAKPLENLINSIKNASDDDLPKVLNSNLVWDTSKGTLLNWVDILNKFDSILEGIIKKYGLADENVKPTELDAKDTTLTVAILDFTYMLLDNSSNKSVYSSSHRLYDLLASPTIPVIKGVLKCFVVLGKKYSIRSMKRTFVATRKVSDRVYPLALLLPASTLTSNTGSNENCSLTDFIKDSTKVPKKWRNLDYTYYNDTEKKEQPQDSASLVNSPSVKRIKNQEQQTDSSPIKPKKQQQLQQQQVKSEDNKLDGPLLFHLSESEVRKLSLQQIYDKGIEKLPSKSWVRFCLKSIMAKAFNSNSYENIKLRQDLIVIKCLAVSLLVSVNSDFEVTSRVFEADPSLLSSLVDLVNLQSSVPEDVRMAAIKSLDCISSLKTWSSEILRNLGGSVSHGLLFQNLRFIIKQIKENDKHIDEEFNTFFLNVISNLVEVKSLSTLLISAGLIQTLMEFLNLKSDVKKTTAAATYLLNTIVTSSSENVSLFREMNGFNSLLNMVGYEIDFALENPGYGGGPPKLTVVHYSISFRQANYIRSLLKFVHSLIQSESGDRVRNLFDSPLLGHLNKILQNISVFGFTLLTLSLNVVCAIIHNEPTSYSILKEAGTIDLIVDGFETFFGKSSELITTLPNVIGAIALNTEGLQKVKDGQLIQKFFTIFDNNDYAKALVIDDISEFMGSAIDELARHYPDLKPIILDEIVSLIKRLPSIAAKTLPGPQIYTSEKGSFYHSKEDEVIDNEEGQSQIAAWETLDEAYAIENATVFIGNMIPYSNTWTEIMDKLPFEHWLPLLTLKNASYDYVYSNSMYPVNGVLKYFDDERREYAPKKLIAEIAKQVSSVRDYFESTEEVSLFQKFEGDSNRSNDLLNRLIAVNNILFAFVDVYCNPNSLSPTRVGQLAIFFSEEKGLELINQLGQLLRRVTFEEYALRSSMPDVVAKETIPNQYDDGCPPLRIVTGDENPETKFNKSSAKFKNTLQTRFLINRIHGSISLVFNTLLALPTVGRQEYTVDLYRGFTVQISHEITKIFQGYLVSELYNHPSFLLVLINTIQYCLTDSNSDKILTIAGINFMQQGGFLAQRDILLHFWSKLSSLNKEKADEAKDLTFVRDTPESIVISLVMNLLVMFNKITVYESLVAVSNSPLYYEGDITGTSNIPVHNLTVSFLVQSKLLGFGVLSGILDEDSFGSVEDELPLPVVFELIKLGKHVYSNNGEKYLNYSDGALYELDWKQAKDSHSRMEYLQSLGFTEEQAPRIINKSGGDLSVLDDDAFPGVAITPKDWENAKSKAVEKKYIPPKPKLVTPQYLGYHTITELEEARQGKSDYFLDQCLLIAQLYPSTVQSVSEYLVSSYLNSPKQNVVNFEANILRTLLEYLYSFDISNQDSKELGSMFHLFTILISNNDTIFYGVSSTLKSFASFVIESVKSEYVNCNWFPQALFGMEKILATSDLPKFEKAKVNVSCTIPKSFPSSYELEDGLRESLFEILINVGEITNHKSALAISRLLVLYTSDPEKVEKVVASGIIQKITKVISQPIEKEKENSFALQAAFVLLVRRCFETKDIVDSLILREINKQFISKSRRGDDNKDRSRDLTSLLKEIPGVVLRAPQVYLEELSKRARFSDFSDPLKNLSVRLVESADEDVPMIDAETGEKVETTDSGTKLHNQTGIVHLLLTELMSTAKKDWISEPPVTDKEREEQEKEKEKNELPKPRKVDIHKNSNCSYMLFLLKVITELLASYKQSKLEFLTFSKKQLFQSENEGPSKPRSTSLNFFLHQLIQSAGTDLTNPEDNRKRAVSDLTCKAIVAFISTIDQGSLKADPKKVDPDMTFIRKFTVDSILKVVKDISLSSHNMQTRYKKLISLNKLIPSLLSKSRDKLVEASTVEFDSFHVAKTMIDAGLPQALTGVLTEIDLNYPEYYFILDSVVTALSTIASIKTEFQQLFKDYQPNGVADEEELEEDENDFKEETPDLFRNSTLGMYDVGEIDSEEDASDEEMDYDEDDFDEEDVDRSLEIVYSEDEDDIIGSDDGEVVDDGDIDNENESAGESDQDSEDSFDSDDSDQTMEGHEGDEEMSEFQIIPEMLSEEEVDDEISDYENSMDHEHDHDDHFDSEIESELDQIVEQEEERTPGPDGSRMDAPEDNEVFIHVDEDENEDESDISSSSDIFEIDPSNMRAQGDRHRQRFTHNHRPRRFMLNVEDLADMAFSGNDRNYTSILRAGLERASSQLNAFPQISNLDFFNRENLRRMLTPSAHQKLAASEFSLKSTKERWNEVYSMFFGKSGDSLRILTEIVNRIFEPSEELYNKKKAEEEERRKKEDEEAKKHQAEAEERRQKEEAERRASQPEPTEPNSLDEPVNQDPIYVMIGDREVDIAGTDIDPEFFEALPDYMREEVFTQHVRERRAEASNAGNTTREIDQDFLDALPDGIREEILAQEAMSTRLPNLVVDSMGGDDTRLVPNESENAGNSEVSGSKEKSKTFFTPLVDRFGVASLVRFVFVPQSFQGRKTLYGLLGQLCINKQSRAEVLGYFLAILQEGLSDQQSLEKTFHQICGKAKCTTASGKTSLSVNQFPNRATPFIVAGQVLEALQFLLESDPHLRYYFLSEHEPLMLGKKSKQKKDIFGKQSKYPLNTLLSLLDRGIVKEKSVLMDLLSRIIQITTRPLNALLKAQNDKVKPEKEGDESEKSRKNIELPNVMDSSLSNVVTALSADDCSSRTFQQTLSAMQNLLVIKSGKKIFASELSSSATKLGKVIVTDLATLIEELKDHTEDLSADVMAKFTSSSSDQAKLLRVLTALDYLFGKLDDKELELKELTNLYKKLSLGPLWGALSDCLHILEDNKNITHTATALLPLIEALMVVCKHSKVKELQAKDALKYENKKCDFVNEPIESLFFSFTDTHKKILNQMVRSNAKLMSGPFAMLVRNPRVLEFDNKKNYFDRKLHTKENEKQTMAVSIRRDQVFLDSYRALFFKSSEEFRNAKLDISFKGEAGIDAGGVTREWYQVLSRQMFNPDYALFLPVASDKTTFHPNRTSWVNPEHLSFFKFIGRVIGKAIYDNCFLDCHFSRDVYKSILGRSVSLKDLETIDLEYFKSLMWMLENDITDIIIETFAVETEDYGEVKIIDLIPDGRNIAVTEDNKQEYVRLVVEYRLQKSVEEQVSNFLQGFHEIIPKELISIFDEQELELLISGLPDIDVDDWKNNTTYVNYSPSSKEISYFWRAVRSFDAEERAKLLQFATGTSKVPLNGFKELGGSNGTSKFSIHRDFGSTERLPSSHTCFNQIDLPAYDSYETLRGSLLLAITEGHEGFGLA</sequence>
<evidence type="ECO:0000256" key="8">
    <source>
        <dbReference type="ARBA" id="ARBA00022816"/>
    </source>
</evidence>
<dbReference type="GO" id="GO:0000209">
    <property type="term" value="P:protein polyubiquitination"/>
    <property type="evidence" value="ECO:0007669"/>
    <property type="project" value="TreeGrafter"/>
</dbReference>
<feature type="compositionally biased region" description="Acidic residues" evidence="13">
    <location>
        <begin position="2084"/>
        <end position="2095"/>
    </location>
</feature>
<dbReference type="Pfam" id="PF14377">
    <property type="entry name" value="UBM"/>
    <property type="match status" value="2"/>
</dbReference>
<reference evidence="15 16" key="1">
    <citation type="journal article" date="2016" name="Proc. Natl. Acad. Sci. U.S.A.">
        <title>Comparative genomics of biotechnologically important yeasts.</title>
        <authorList>
            <person name="Riley R."/>
            <person name="Haridas S."/>
            <person name="Wolfe K.H."/>
            <person name="Lopes M.R."/>
            <person name="Hittinger C.T."/>
            <person name="Goeker M."/>
            <person name="Salamov A.A."/>
            <person name="Wisecaver J.H."/>
            <person name="Long T.M."/>
            <person name="Calvey C.H."/>
            <person name="Aerts A.L."/>
            <person name="Barry K.W."/>
            <person name="Choi C."/>
            <person name="Clum A."/>
            <person name="Coughlan A.Y."/>
            <person name="Deshpande S."/>
            <person name="Douglass A.P."/>
            <person name="Hanson S.J."/>
            <person name="Klenk H.-P."/>
            <person name="LaButti K.M."/>
            <person name="Lapidus A."/>
            <person name="Lindquist E.A."/>
            <person name="Lipzen A.M."/>
            <person name="Meier-Kolthoff J.P."/>
            <person name="Ohm R.A."/>
            <person name="Otillar R.P."/>
            <person name="Pangilinan J.L."/>
            <person name="Peng Y."/>
            <person name="Rokas A."/>
            <person name="Rosa C.A."/>
            <person name="Scheuner C."/>
            <person name="Sibirny A.A."/>
            <person name="Slot J.C."/>
            <person name="Stielow J.B."/>
            <person name="Sun H."/>
            <person name="Kurtzman C.P."/>
            <person name="Blackwell M."/>
            <person name="Grigoriev I.V."/>
            <person name="Jeffries T.W."/>
        </authorList>
    </citation>
    <scope>NUCLEOTIDE SEQUENCE [LARGE SCALE GENOMIC DNA]</scope>
    <source>
        <strain evidence="16">ATCC 58044 / CBS 1984 / NCYC 433 / NRRL Y-366-8</strain>
    </source>
</reference>
<feature type="compositionally biased region" description="Basic and acidic residues" evidence="13">
    <location>
        <begin position="2670"/>
        <end position="2690"/>
    </location>
</feature>
<dbReference type="SUPFAM" id="SSF56204">
    <property type="entry name" value="Hect, E3 ligase catalytic domain"/>
    <property type="match status" value="1"/>
</dbReference>
<dbReference type="Pfam" id="PF06025">
    <property type="entry name" value="DUF913"/>
    <property type="match status" value="1"/>
</dbReference>
<dbReference type="InterPro" id="IPR025527">
    <property type="entry name" value="HUWE1/Rev1_UBM"/>
</dbReference>
<evidence type="ECO:0000256" key="6">
    <source>
        <dbReference type="ARBA" id="ARBA00022679"/>
    </source>
</evidence>
<feature type="region of interest" description="Disordered" evidence="13">
    <location>
        <begin position="1687"/>
        <end position="1713"/>
    </location>
</feature>
<evidence type="ECO:0000259" key="14">
    <source>
        <dbReference type="PROSITE" id="PS50237"/>
    </source>
</evidence>
<keyword evidence="6" id="KW-0808">Transferase</keyword>
<comment type="pathway">
    <text evidence="3">Protein modification; protein ubiquitination.</text>
</comment>
<feature type="region of interest" description="Disordered" evidence="13">
    <location>
        <begin position="2308"/>
        <end position="2359"/>
    </location>
</feature>
<dbReference type="Gene3D" id="3.30.2410.10">
    <property type="entry name" value="Hect, E3 ligase catalytic domain"/>
    <property type="match status" value="1"/>
</dbReference>
<evidence type="ECO:0000256" key="4">
    <source>
        <dbReference type="ARBA" id="ARBA00012485"/>
    </source>
</evidence>
<comment type="subcellular location">
    <subcellularLocation>
        <location evidence="2">Nucleus</location>
    </subcellularLocation>
</comment>